<evidence type="ECO:0000256" key="6">
    <source>
        <dbReference type="ARBA" id="ARBA00022801"/>
    </source>
</evidence>
<evidence type="ECO:0000313" key="15">
    <source>
        <dbReference type="Proteomes" id="UP000494256"/>
    </source>
</evidence>
<proteinExistence type="predicted"/>
<evidence type="ECO:0000256" key="10">
    <source>
        <dbReference type="ARBA" id="ARBA00023242"/>
    </source>
</evidence>
<accession>A0A8S0ZBG1</accession>
<dbReference type="SUPFAM" id="SSF51197">
    <property type="entry name" value="Clavaminate synthase-like"/>
    <property type="match status" value="1"/>
</dbReference>
<dbReference type="GO" id="GO:0106155">
    <property type="term" value="F:peptidyl-lysine 3-dioxygenase activity"/>
    <property type="evidence" value="ECO:0007669"/>
    <property type="project" value="UniProtKB-EC"/>
</dbReference>
<evidence type="ECO:0000256" key="8">
    <source>
        <dbReference type="ARBA" id="ARBA00023004"/>
    </source>
</evidence>
<dbReference type="OrthoDB" id="414243at2759"/>
<dbReference type="GO" id="GO:0046872">
    <property type="term" value="F:metal ion binding"/>
    <property type="evidence" value="ECO:0007669"/>
    <property type="project" value="UniProtKB-KW"/>
</dbReference>
<evidence type="ECO:0000256" key="9">
    <source>
        <dbReference type="ARBA" id="ARBA00023157"/>
    </source>
</evidence>
<sequence length="330" mass="38427">MNTKILAALKVLKYETSDLYLGEEVAETTALEPLEFHRDYVSKNIPVIIRGGCKQWPAVKKWSASYFRHTIGHKTISVAVTPNGLADGISKDDKGDEYFVTPCEIDMTVNKFLDCLEQKREKFIPYIQRQNSNLRTDFPELLPEVDSDIAFASEAFNKKPDAVNFWMGDEKAVTSMHKDPYENIYCVIDGHKDFILIPPTDLPFVPCKMYPQAGFKQSEDNWQIVPIRTSNEKERSGYNRIEDDEFDVSKGLPWVSIDPLSPDYTQYPEYKNAHKYHVRLNKGDCLYLPSLWFHHVRQSHGCIAVNYWYDMEFDIKYCYYKMLEKLCAKY</sequence>
<comment type="cofactor">
    <cofactor evidence="1">
        <name>Fe(2+)</name>
        <dbReference type="ChEBI" id="CHEBI:29033"/>
    </cofactor>
</comment>
<comment type="subcellular location">
    <subcellularLocation>
        <location evidence="3">Cytoplasm</location>
    </subcellularLocation>
    <subcellularLocation>
        <location evidence="2">Nucleus</location>
    </subcellularLocation>
</comment>
<comment type="caution">
    <text evidence="14">The sequence shown here is derived from an EMBL/GenBank/DDBJ whole genome shotgun (WGS) entry which is preliminary data.</text>
</comment>
<dbReference type="Pfam" id="PF13621">
    <property type="entry name" value="Cupin_8"/>
    <property type="match status" value="1"/>
</dbReference>
<dbReference type="PANTHER" id="PTHR12461">
    <property type="entry name" value="HYPOXIA-INDUCIBLE FACTOR 1 ALPHA INHIBITOR-RELATED"/>
    <property type="match status" value="1"/>
</dbReference>
<dbReference type="GO" id="GO:0016787">
    <property type="term" value="F:hydrolase activity"/>
    <property type="evidence" value="ECO:0007669"/>
    <property type="project" value="UniProtKB-KW"/>
</dbReference>
<keyword evidence="9" id="KW-1015">Disulfide bond</keyword>
<keyword evidence="7" id="KW-0560">Oxidoreductase</keyword>
<name>A0A8S0ZBG1_ARCPL</name>
<keyword evidence="4" id="KW-0963">Cytoplasm</keyword>
<feature type="domain" description="JmjC" evidence="13">
    <location>
        <begin position="127"/>
        <end position="324"/>
    </location>
</feature>
<dbReference type="Gene3D" id="2.60.120.10">
    <property type="entry name" value="Jelly Rolls"/>
    <property type="match status" value="1"/>
</dbReference>
<evidence type="ECO:0000256" key="11">
    <source>
        <dbReference type="ARBA" id="ARBA00066577"/>
    </source>
</evidence>
<dbReference type="InterPro" id="IPR003347">
    <property type="entry name" value="JmjC_dom"/>
</dbReference>
<dbReference type="FunFam" id="2.60.120.10:FF:000059">
    <property type="entry name" value="jmjC domain-containing protein 7"/>
    <property type="match status" value="1"/>
</dbReference>
<evidence type="ECO:0000259" key="13">
    <source>
        <dbReference type="PROSITE" id="PS51184"/>
    </source>
</evidence>
<evidence type="ECO:0000256" key="4">
    <source>
        <dbReference type="ARBA" id="ARBA00022490"/>
    </source>
</evidence>
<reference evidence="14 15" key="1">
    <citation type="submission" date="2020-04" db="EMBL/GenBank/DDBJ databases">
        <authorList>
            <person name="Wallbank WR R."/>
            <person name="Pardo Diaz C."/>
            <person name="Kozak K."/>
            <person name="Martin S."/>
            <person name="Jiggins C."/>
            <person name="Moest M."/>
            <person name="Warren A I."/>
            <person name="Byers J.R.P. K."/>
            <person name="Montejo-Kovacevich G."/>
            <person name="Yen C E."/>
        </authorList>
    </citation>
    <scope>NUCLEOTIDE SEQUENCE [LARGE SCALE GENOMIC DNA]</scope>
</reference>
<organism evidence="14 15">
    <name type="scientific">Arctia plantaginis</name>
    <name type="common">Wood tiger moth</name>
    <name type="synonym">Phalaena plantaginis</name>
    <dbReference type="NCBI Taxonomy" id="874455"/>
    <lineage>
        <taxon>Eukaryota</taxon>
        <taxon>Metazoa</taxon>
        <taxon>Ecdysozoa</taxon>
        <taxon>Arthropoda</taxon>
        <taxon>Hexapoda</taxon>
        <taxon>Insecta</taxon>
        <taxon>Pterygota</taxon>
        <taxon>Neoptera</taxon>
        <taxon>Endopterygota</taxon>
        <taxon>Lepidoptera</taxon>
        <taxon>Glossata</taxon>
        <taxon>Ditrysia</taxon>
        <taxon>Noctuoidea</taxon>
        <taxon>Erebidae</taxon>
        <taxon>Arctiinae</taxon>
        <taxon>Arctia</taxon>
    </lineage>
</organism>
<evidence type="ECO:0000256" key="3">
    <source>
        <dbReference type="ARBA" id="ARBA00004496"/>
    </source>
</evidence>
<keyword evidence="10" id="KW-0539">Nucleus</keyword>
<dbReference type="GO" id="GO:0005634">
    <property type="term" value="C:nucleus"/>
    <property type="evidence" value="ECO:0007669"/>
    <property type="project" value="UniProtKB-SubCell"/>
</dbReference>
<dbReference type="AlphaFoldDB" id="A0A8S0ZBG1"/>
<evidence type="ECO:0000256" key="12">
    <source>
        <dbReference type="ARBA" id="ARBA00071397"/>
    </source>
</evidence>
<keyword evidence="8" id="KW-0408">Iron</keyword>
<evidence type="ECO:0000256" key="2">
    <source>
        <dbReference type="ARBA" id="ARBA00004123"/>
    </source>
</evidence>
<gene>
    <name evidence="14" type="ORF">APLA_LOCUS4255</name>
</gene>
<protein>
    <recommendedName>
        <fullName evidence="12">Bifunctional peptidase and (3S)-lysyl hydroxylase JMJD7</fullName>
        <ecNumber evidence="11">1.14.11.63</ecNumber>
    </recommendedName>
</protein>
<dbReference type="Proteomes" id="UP000494256">
    <property type="component" value="Unassembled WGS sequence"/>
</dbReference>
<dbReference type="GO" id="GO:0005737">
    <property type="term" value="C:cytoplasm"/>
    <property type="evidence" value="ECO:0007669"/>
    <property type="project" value="UniProtKB-SubCell"/>
</dbReference>
<evidence type="ECO:0000256" key="7">
    <source>
        <dbReference type="ARBA" id="ARBA00023002"/>
    </source>
</evidence>
<keyword evidence="5" id="KW-0479">Metal-binding</keyword>
<dbReference type="PANTHER" id="PTHR12461:SF99">
    <property type="entry name" value="BIFUNCTIONAL PEPTIDASE AND (3S)-LYSYL HYDROXYLASE JMJD7"/>
    <property type="match status" value="1"/>
</dbReference>
<dbReference type="EMBL" id="CADEBD010000286">
    <property type="protein sequence ID" value="CAB3229679.1"/>
    <property type="molecule type" value="Genomic_DNA"/>
</dbReference>
<dbReference type="EC" id="1.14.11.63" evidence="11"/>
<dbReference type="SMART" id="SM00558">
    <property type="entry name" value="JmjC"/>
    <property type="match status" value="1"/>
</dbReference>
<dbReference type="InterPro" id="IPR014710">
    <property type="entry name" value="RmlC-like_jellyroll"/>
</dbReference>
<evidence type="ECO:0000313" key="14">
    <source>
        <dbReference type="EMBL" id="CAB3229679.1"/>
    </source>
</evidence>
<evidence type="ECO:0000256" key="1">
    <source>
        <dbReference type="ARBA" id="ARBA00001954"/>
    </source>
</evidence>
<dbReference type="PROSITE" id="PS51184">
    <property type="entry name" value="JMJC"/>
    <property type="match status" value="1"/>
</dbReference>
<evidence type="ECO:0000256" key="5">
    <source>
        <dbReference type="ARBA" id="ARBA00022723"/>
    </source>
</evidence>
<dbReference type="InterPro" id="IPR041667">
    <property type="entry name" value="Cupin_8"/>
</dbReference>
<keyword evidence="6" id="KW-0378">Hydrolase</keyword>